<dbReference type="EMBL" id="CP013690">
    <property type="protein sequence ID" value="ALU26225.1"/>
    <property type="molecule type" value="Genomic_DNA"/>
</dbReference>
<sequence length="265" mass="31019">MKRLIVFFLILFVSSQSYGQWIFGRNPMLNKRDWDKQRVHWGYYLGVNSYNYKFDYNADYYHKLQALKEKYPNDYTEIQVKSSMGFNVGLVGNLRIMEHLDLRFEPGLTYAKRELSFPRALIYDYYATQHNNPEPSEYELNSSSVKSTSATYLHFPLLLKFSALRTGNIRPYVLGGFSLDLNLGSNNKVDSDNYEGVWRVEKLTANYEIGVGIDFYFEYFKFSPSIRGVFGINDELIRDKNAQSPWTGNIESMKSRGIFVNFTFH</sequence>
<dbReference type="Pfam" id="PF13568">
    <property type="entry name" value="OMP_b-brl_2"/>
    <property type="match status" value="1"/>
</dbReference>
<proteinExistence type="predicted"/>
<organism evidence="1 2">
    <name type="scientific">Myroides odoratimimus</name>
    <dbReference type="NCBI Taxonomy" id="76832"/>
    <lineage>
        <taxon>Bacteria</taxon>
        <taxon>Pseudomonadati</taxon>
        <taxon>Bacteroidota</taxon>
        <taxon>Flavobacteriia</taxon>
        <taxon>Flavobacteriales</taxon>
        <taxon>Flavobacteriaceae</taxon>
        <taxon>Myroides</taxon>
    </lineage>
</organism>
<evidence type="ECO:0000313" key="1">
    <source>
        <dbReference type="EMBL" id="ALU26225.1"/>
    </source>
</evidence>
<dbReference type="eggNOG" id="ENOG502Z7U1">
    <property type="taxonomic scope" value="Bacteria"/>
</dbReference>
<accession>A0A0S7EBM4</accession>
<dbReference type="InterPro" id="IPR025665">
    <property type="entry name" value="Beta-barrel_OMP_2"/>
</dbReference>
<dbReference type="GeneID" id="66974887"/>
<gene>
    <name evidence="1" type="ORF">AS202_08735</name>
</gene>
<dbReference type="AlphaFoldDB" id="A0A0S7EBM4"/>
<dbReference type="KEGG" id="mod:AS202_08735"/>
<protein>
    <submittedName>
        <fullName evidence="1">PorT protein</fullName>
    </submittedName>
</protein>
<dbReference type="Proteomes" id="UP000069030">
    <property type="component" value="Chromosome"/>
</dbReference>
<dbReference type="RefSeq" id="WP_006257259.1">
    <property type="nucleotide sequence ID" value="NZ_BCMQ01000013.1"/>
</dbReference>
<evidence type="ECO:0000313" key="2">
    <source>
        <dbReference type="Proteomes" id="UP000069030"/>
    </source>
</evidence>
<reference evidence="1 2" key="1">
    <citation type="journal article" date="2016" name="J. Zhejiang Univ. Sci. B">
        <title>Antibiotic resistance mechanisms of Myroides sp.</title>
        <authorList>
            <person name="Hu S."/>
            <person name="Yuan S."/>
            <person name="Qu H."/>
            <person name="Jiang T."/>
            <person name="Zhou Y."/>
            <person name="Wang M."/>
            <person name="Ming D."/>
        </authorList>
    </citation>
    <scope>NUCLEOTIDE SEQUENCE [LARGE SCALE GENOMIC DNA]</scope>
    <source>
        <strain evidence="1 2">PR63039</strain>
    </source>
</reference>
<name>A0A0S7EBM4_9FLAO</name>